<dbReference type="Proteomes" id="UP000324222">
    <property type="component" value="Unassembled WGS sequence"/>
</dbReference>
<reference evidence="1 2" key="1">
    <citation type="submission" date="2019-05" db="EMBL/GenBank/DDBJ databases">
        <title>Another draft genome of Portunus trituberculatus and its Hox gene families provides insights of decapod evolution.</title>
        <authorList>
            <person name="Jeong J.-H."/>
            <person name="Song I."/>
            <person name="Kim S."/>
            <person name="Choi T."/>
            <person name="Kim D."/>
            <person name="Ryu S."/>
            <person name="Kim W."/>
        </authorList>
    </citation>
    <scope>NUCLEOTIDE SEQUENCE [LARGE SCALE GENOMIC DNA]</scope>
    <source>
        <tissue evidence="1">Muscle</tissue>
    </source>
</reference>
<protein>
    <submittedName>
        <fullName evidence="1">Uncharacterized protein</fullName>
    </submittedName>
</protein>
<comment type="caution">
    <text evidence="1">The sequence shown here is derived from an EMBL/GenBank/DDBJ whole genome shotgun (WGS) entry which is preliminary data.</text>
</comment>
<gene>
    <name evidence="1" type="ORF">E2C01_047629</name>
</gene>
<sequence>MTHYFPHLPRLGQVFVYASELTRRRILPSSSTHTPIPIPFTGRTYTTVPLCKYKFGGRGLSWCGVSVGREVKVTGYRAYLP</sequence>
<keyword evidence="2" id="KW-1185">Reference proteome</keyword>
<proteinExistence type="predicted"/>
<dbReference type="AlphaFoldDB" id="A0A5B7G139"/>
<evidence type="ECO:0000313" key="1">
    <source>
        <dbReference type="EMBL" id="MPC53730.1"/>
    </source>
</evidence>
<evidence type="ECO:0000313" key="2">
    <source>
        <dbReference type="Proteomes" id="UP000324222"/>
    </source>
</evidence>
<accession>A0A5B7G139</accession>
<name>A0A5B7G139_PORTR</name>
<organism evidence="1 2">
    <name type="scientific">Portunus trituberculatus</name>
    <name type="common">Swimming crab</name>
    <name type="synonym">Neptunus trituberculatus</name>
    <dbReference type="NCBI Taxonomy" id="210409"/>
    <lineage>
        <taxon>Eukaryota</taxon>
        <taxon>Metazoa</taxon>
        <taxon>Ecdysozoa</taxon>
        <taxon>Arthropoda</taxon>
        <taxon>Crustacea</taxon>
        <taxon>Multicrustacea</taxon>
        <taxon>Malacostraca</taxon>
        <taxon>Eumalacostraca</taxon>
        <taxon>Eucarida</taxon>
        <taxon>Decapoda</taxon>
        <taxon>Pleocyemata</taxon>
        <taxon>Brachyura</taxon>
        <taxon>Eubrachyura</taxon>
        <taxon>Portunoidea</taxon>
        <taxon>Portunidae</taxon>
        <taxon>Portuninae</taxon>
        <taxon>Portunus</taxon>
    </lineage>
</organism>
<dbReference type="EMBL" id="VSRR010011842">
    <property type="protein sequence ID" value="MPC53730.1"/>
    <property type="molecule type" value="Genomic_DNA"/>
</dbReference>